<gene>
    <name evidence="2" type="ORF">ACFP50_32550</name>
</gene>
<keyword evidence="3" id="KW-1185">Reference proteome</keyword>
<dbReference type="RefSeq" id="WP_386405177.1">
    <property type="nucleotide sequence ID" value="NZ_JBHSPT010000104.1"/>
</dbReference>
<comment type="caution">
    <text evidence="2">The sequence shown here is derived from an EMBL/GenBank/DDBJ whole genome shotgun (WGS) entry which is preliminary data.</text>
</comment>
<evidence type="ECO:0000313" key="2">
    <source>
        <dbReference type="EMBL" id="MFC6059958.1"/>
    </source>
</evidence>
<organism evidence="2 3">
    <name type="scientific">Streptomyces pratens</name>
    <dbReference type="NCBI Taxonomy" id="887456"/>
    <lineage>
        <taxon>Bacteria</taxon>
        <taxon>Bacillati</taxon>
        <taxon>Actinomycetota</taxon>
        <taxon>Actinomycetes</taxon>
        <taxon>Kitasatosporales</taxon>
        <taxon>Streptomycetaceae</taxon>
        <taxon>Streptomyces</taxon>
    </lineage>
</organism>
<protein>
    <submittedName>
        <fullName evidence="2">XRE family transcriptional regulator</fullName>
    </submittedName>
</protein>
<dbReference type="InterPro" id="IPR001387">
    <property type="entry name" value="Cro/C1-type_HTH"/>
</dbReference>
<evidence type="ECO:0000259" key="1">
    <source>
        <dbReference type="PROSITE" id="PS50943"/>
    </source>
</evidence>
<dbReference type="InterPro" id="IPR010982">
    <property type="entry name" value="Lambda_DNA-bd_dom_sf"/>
</dbReference>
<accession>A0ABW1M906</accession>
<sequence>MGDGVSEEGRALAEKVDRLFRVIHPEGRGPYSLREVARGVAGMGGPSMSASFLHQLRTGQRDNPGIKYLKAIAGFFGVSPAYFFDDAEGARAQAEVTLLESMRDNQVRSVALRASGLSPETLRTVQAFIERARELEGLDEDGQSERNV</sequence>
<dbReference type="EMBL" id="JBHSPT010000104">
    <property type="protein sequence ID" value="MFC6059958.1"/>
    <property type="molecule type" value="Genomic_DNA"/>
</dbReference>
<feature type="domain" description="HTH cro/C1-type" evidence="1">
    <location>
        <begin position="48"/>
        <end position="83"/>
    </location>
</feature>
<dbReference type="Proteomes" id="UP001596242">
    <property type="component" value="Unassembled WGS sequence"/>
</dbReference>
<dbReference type="PROSITE" id="PS50943">
    <property type="entry name" value="HTH_CROC1"/>
    <property type="match status" value="1"/>
</dbReference>
<name>A0ABW1M906_9ACTN</name>
<dbReference type="Gene3D" id="1.10.260.40">
    <property type="entry name" value="lambda repressor-like DNA-binding domains"/>
    <property type="match status" value="1"/>
</dbReference>
<reference evidence="3" key="1">
    <citation type="journal article" date="2019" name="Int. J. Syst. Evol. Microbiol.">
        <title>The Global Catalogue of Microorganisms (GCM) 10K type strain sequencing project: providing services to taxonomists for standard genome sequencing and annotation.</title>
        <authorList>
            <consortium name="The Broad Institute Genomics Platform"/>
            <consortium name="The Broad Institute Genome Sequencing Center for Infectious Disease"/>
            <person name="Wu L."/>
            <person name="Ma J."/>
        </authorList>
    </citation>
    <scope>NUCLEOTIDE SEQUENCE [LARGE SCALE GENOMIC DNA]</scope>
    <source>
        <strain evidence="3">JCM 12763</strain>
    </source>
</reference>
<proteinExistence type="predicted"/>
<dbReference type="SUPFAM" id="SSF47413">
    <property type="entry name" value="lambda repressor-like DNA-binding domains"/>
    <property type="match status" value="1"/>
</dbReference>
<evidence type="ECO:0000313" key="3">
    <source>
        <dbReference type="Proteomes" id="UP001596242"/>
    </source>
</evidence>